<gene>
    <name evidence="3" type="ORF">C0099_04510</name>
</gene>
<feature type="compositionally biased region" description="Basic residues" evidence="1">
    <location>
        <begin position="62"/>
        <end position="77"/>
    </location>
</feature>
<dbReference type="Gene3D" id="4.10.430.10">
    <property type="entry name" value="Histone-like protein H-NS, C-terminal domain"/>
    <property type="match status" value="1"/>
</dbReference>
<dbReference type="GO" id="GO:0003677">
    <property type="term" value="F:DNA binding"/>
    <property type="evidence" value="ECO:0007669"/>
    <property type="project" value="InterPro"/>
</dbReference>
<organism evidence="3 4">
    <name type="scientific">Pseudazoarcus pumilus</name>
    <dbReference type="NCBI Taxonomy" id="2067960"/>
    <lineage>
        <taxon>Bacteria</taxon>
        <taxon>Pseudomonadati</taxon>
        <taxon>Pseudomonadota</taxon>
        <taxon>Betaproteobacteria</taxon>
        <taxon>Rhodocyclales</taxon>
        <taxon>Zoogloeaceae</taxon>
        <taxon>Pseudazoarcus</taxon>
    </lineage>
</organism>
<sequence length="120" mass="13311">MELSALSVQELKRLHSRIETELKKRNDSAKRDLVKKFKKLADEQGVPLEDVMKAAGVSAAPTRRRRTAGATAKKKAGGKLPIKYRNPADPSQGWSGHGRRPQWVLDWLAQGKSLDQLGKA</sequence>
<accession>A0A2I6S4V4</accession>
<evidence type="ECO:0000313" key="3">
    <source>
        <dbReference type="EMBL" id="AUN94267.1"/>
    </source>
</evidence>
<dbReference type="InterPro" id="IPR027444">
    <property type="entry name" value="H-NS_C_dom"/>
</dbReference>
<dbReference type="SMART" id="SM00528">
    <property type="entry name" value="HNS"/>
    <property type="match status" value="1"/>
</dbReference>
<evidence type="ECO:0000313" key="4">
    <source>
        <dbReference type="Proteomes" id="UP000242205"/>
    </source>
</evidence>
<name>A0A2I6S4V4_9RHOO</name>
<dbReference type="Proteomes" id="UP000242205">
    <property type="component" value="Chromosome"/>
</dbReference>
<dbReference type="InterPro" id="IPR037150">
    <property type="entry name" value="H-NS_C_dom_sf"/>
</dbReference>
<keyword evidence="4" id="KW-1185">Reference proteome</keyword>
<feature type="region of interest" description="Disordered" evidence="1">
    <location>
        <begin position="57"/>
        <end position="99"/>
    </location>
</feature>
<proteinExistence type="predicted"/>
<dbReference type="KEGG" id="atw:C0099_04510"/>
<feature type="domain" description="DNA-binding protein H-NS-like C-terminal" evidence="2">
    <location>
        <begin position="71"/>
        <end position="119"/>
    </location>
</feature>
<evidence type="ECO:0000259" key="2">
    <source>
        <dbReference type="SMART" id="SM00528"/>
    </source>
</evidence>
<dbReference type="SUPFAM" id="SSF81273">
    <property type="entry name" value="H-NS histone-like proteins"/>
    <property type="match status" value="1"/>
</dbReference>
<dbReference type="Pfam" id="PF00816">
    <property type="entry name" value="Histone_HNS"/>
    <property type="match status" value="1"/>
</dbReference>
<evidence type="ECO:0000256" key="1">
    <source>
        <dbReference type="SAM" id="MobiDB-lite"/>
    </source>
</evidence>
<reference evidence="3 4" key="1">
    <citation type="submission" date="2018-01" db="EMBL/GenBank/DDBJ databases">
        <authorList>
            <person name="Fu G.-Y."/>
        </authorList>
    </citation>
    <scope>NUCLEOTIDE SEQUENCE [LARGE SCALE GENOMIC DNA]</scope>
    <source>
        <strain evidence="3 4">SY39</strain>
    </source>
</reference>
<dbReference type="RefSeq" id="WP_102246338.1">
    <property type="nucleotide sequence ID" value="NZ_CP025682.1"/>
</dbReference>
<dbReference type="EMBL" id="CP025682">
    <property type="protein sequence ID" value="AUN94267.1"/>
    <property type="molecule type" value="Genomic_DNA"/>
</dbReference>
<protein>
    <submittedName>
        <fullName evidence="3">Transcriptional regulator</fullName>
    </submittedName>
</protein>
<dbReference type="AlphaFoldDB" id="A0A2I6S4V4"/>
<dbReference type="OrthoDB" id="5297879at2"/>